<dbReference type="SUPFAM" id="SSF51206">
    <property type="entry name" value="cAMP-binding domain-like"/>
    <property type="match status" value="1"/>
</dbReference>
<evidence type="ECO:0000313" key="4">
    <source>
        <dbReference type="Proteomes" id="UP000794436"/>
    </source>
</evidence>
<feature type="region of interest" description="Disordered" evidence="1">
    <location>
        <begin position="553"/>
        <end position="595"/>
    </location>
</feature>
<feature type="domain" description="Cyclic nucleotide-binding" evidence="2">
    <location>
        <begin position="246"/>
        <end position="326"/>
    </location>
</feature>
<dbReference type="InterPro" id="IPR000595">
    <property type="entry name" value="cNMP-bd_dom"/>
</dbReference>
<keyword evidence="4" id="KW-1185">Reference proteome</keyword>
<evidence type="ECO:0000259" key="2">
    <source>
        <dbReference type="PROSITE" id="PS50042"/>
    </source>
</evidence>
<dbReference type="EMBL" id="SPLM01000036">
    <property type="protein sequence ID" value="TMW65966.1"/>
    <property type="molecule type" value="Genomic_DNA"/>
</dbReference>
<name>A0A8K1CNP5_PYTOL</name>
<feature type="compositionally biased region" description="Acidic residues" evidence="1">
    <location>
        <begin position="572"/>
        <end position="581"/>
    </location>
</feature>
<dbReference type="PROSITE" id="PS50042">
    <property type="entry name" value="CNMP_BINDING_3"/>
    <property type="match status" value="1"/>
</dbReference>
<reference evidence="3" key="1">
    <citation type="submission" date="2019-03" db="EMBL/GenBank/DDBJ databases">
        <title>Long read genome sequence of the mycoparasitic Pythium oligandrum ATCC 38472 isolated from sugarbeet rhizosphere.</title>
        <authorList>
            <person name="Gaulin E."/>
        </authorList>
    </citation>
    <scope>NUCLEOTIDE SEQUENCE</scope>
    <source>
        <strain evidence="3">ATCC 38472_TT</strain>
    </source>
</reference>
<protein>
    <recommendedName>
        <fullName evidence="2">Cyclic nucleotide-binding domain-containing protein</fullName>
    </recommendedName>
</protein>
<dbReference type="AlphaFoldDB" id="A0A8K1CNP5"/>
<accession>A0A8K1CNP5</accession>
<dbReference type="OrthoDB" id="98433at2759"/>
<dbReference type="CDD" id="cd00038">
    <property type="entry name" value="CAP_ED"/>
    <property type="match status" value="1"/>
</dbReference>
<proteinExistence type="predicted"/>
<feature type="compositionally biased region" description="Basic and acidic residues" evidence="1">
    <location>
        <begin position="560"/>
        <end position="571"/>
    </location>
</feature>
<comment type="caution">
    <text evidence="3">The sequence shown here is derived from an EMBL/GenBank/DDBJ whole genome shotgun (WGS) entry which is preliminary data.</text>
</comment>
<gene>
    <name evidence="3" type="ORF">Poli38472_003731</name>
</gene>
<dbReference type="InterPro" id="IPR018490">
    <property type="entry name" value="cNMP-bd_dom_sf"/>
</dbReference>
<dbReference type="InterPro" id="IPR014710">
    <property type="entry name" value="RmlC-like_jellyroll"/>
</dbReference>
<evidence type="ECO:0000313" key="3">
    <source>
        <dbReference type="EMBL" id="TMW65966.1"/>
    </source>
</evidence>
<evidence type="ECO:0000256" key="1">
    <source>
        <dbReference type="SAM" id="MobiDB-lite"/>
    </source>
</evidence>
<organism evidence="3 4">
    <name type="scientific">Pythium oligandrum</name>
    <name type="common">Mycoparasitic fungus</name>
    <dbReference type="NCBI Taxonomy" id="41045"/>
    <lineage>
        <taxon>Eukaryota</taxon>
        <taxon>Sar</taxon>
        <taxon>Stramenopiles</taxon>
        <taxon>Oomycota</taxon>
        <taxon>Peronosporomycetes</taxon>
        <taxon>Pythiales</taxon>
        <taxon>Pythiaceae</taxon>
        <taxon>Pythium</taxon>
    </lineage>
</organism>
<sequence>MSVSFAAPSVELNPGDVPVGNTRPPSPHKAAAQSHWTKTLSADNATTKLGARFHLRKLFLRNGVDTLSHSELEFIVLYLIHETTVGEQPWWAALSHYERLEVANRLQLQHVARDEHHTLWFTSLETKKDCILLYGAAEAKPNDLMKAPVLKFLEGSVIGNMAPPGPFRKSSSQNALHASDHDTLSRPDLSSVMWRRVKREQAFRNGQQHYSKVVINGPADYFLVTTSDIFETTARAADRLQRDQLLREYGLERFLGSVRKKTFESGAILAQEDVQLDALYFIVEGECRATVQVADLVDPDENPFAETRQSSAAAKVLLNGHQPRSALPPQLPIATLGPRALIGDISMLLRLREPTTIQAVTTVTVLALSYEDYVKDCGDLRDPVAAAPIESMKKVAYDTLGFVLDRVKVESEYEHCDQSKKVLALEKSLRVKKKEIDKLRSVQMHQSMLLRPVHKGHKAGMKKDPSSTSLKLKPTTDLVAPSTTPSIPLVVQRHFESSRHSPPLQVALGPLVTKKRVQKGPTDQVDTAFTLQLTREQRKAALALTGIHSPLNSKSLGFHDQLHAPRAPSREEDIDSPDEDTSMSLHQKKPPNAQDECQLFLFPTMTRQRQLHGRSLPMLPKFQGYG</sequence>
<feature type="region of interest" description="Disordered" evidence="1">
    <location>
        <begin position="454"/>
        <end position="481"/>
    </location>
</feature>
<dbReference type="Gene3D" id="2.60.120.10">
    <property type="entry name" value="Jelly Rolls"/>
    <property type="match status" value="1"/>
</dbReference>
<dbReference type="Proteomes" id="UP000794436">
    <property type="component" value="Unassembled WGS sequence"/>
</dbReference>